<dbReference type="InterPro" id="IPR011712">
    <property type="entry name" value="Sig_transdc_His_kin_sub3_dim/P"/>
</dbReference>
<evidence type="ECO:0000313" key="12">
    <source>
        <dbReference type="EMBL" id="CAH1189923.1"/>
    </source>
</evidence>
<dbReference type="Gene3D" id="3.30.565.10">
    <property type="entry name" value="Histidine kinase-like ATPase, C-terminal domain"/>
    <property type="match status" value="1"/>
</dbReference>
<feature type="transmembrane region" description="Helical" evidence="9">
    <location>
        <begin position="272"/>
        <end position="293"/>
    </location>
</feature>
<protein>
    <recommendedName>
        <fullName evidence="2">histidine kinase</fullName>
        <ecNumber evidence="2">2.7.13.3</ecNumber>
    </recommendedName>
</protein>
<keyword evidence="7" id="KW-0067">ATP-binding</keyword>
<dbReference type="EC" id="2.7.13.3" evidence="2"/>
<comment type="caution">
    <text evidence="12">The sequence shown here is derived from an EMBL/GenBank/DDBJ whole genome shotgun (WGS) entry which is preliminary data.</text>
</comment>
<dbReference type="InterPro" id="IPR011623">
    <property type="entry name" value="7TMR_DISM_rcpt_extracell_dom1"/>
</dbReference>
<feature type="transmembrane region" description="Helical" evidence="9">
    <location>
        <begin position="205"/>
        <end position="222"/>
    </location>
</feature>
<evidence type="ECO:0000256" key="7">
    <source>
        <dbReference type="ARBA" id="ARBA00022840"/>
    </source>
</evidence>
<comment type="catalytic activity">
    <reaction evidence="1">
        <text>ATP + protein L-histidine = ADP + protein N-phospho-L-histidine.</text>
        <dbReference type="EC" id="2.7.13.3"/>
    </reaction>
</comment>
<proteinExistence type="predicted"/>
<keyword evidence="9" id="KW-0812">Transmembrane</keyword>
<evidence type="ECO:0000256" key="9">
    <source>
        <dbReference type="SAM" id="Phobius"/>
    </source>
</evidence>
<dbReference type="Pfam" id="PF07695">
    <property type="entry name" value="7TMR-DISM_7TM"/>
    <property type="match status" value="1"/>
</dbReference>
<feature type="transmembrane region" description="Helical" evidence="9">
    <location>
        <begin position="340"/>
        <end position="360"/>
    </location>
</feature>
<keyword evidence="6" id="KW-0418">Kinase</keyword>
<reference evidence="12" key="1">
    <citation type="submission" date="2022-01" db="EMBL/GenBank/DDBJ databases">
        <authorList>
            <person name="Criscuolo A."/>
        </authorList>
    </citation>
    <scope>NUCLEOTIDE SEQUENCE</scope>
    <source>
        <strain evidence="12">CIP111893</strain>
    </source>
</reference>
<keyword evidence="5" id="KW-0547">Nucleotide-binding</keyword>
<keyword evidence="13" id="KW-1185">Reference proteome</keyword>
<evidence type="ECO:0000256" key="4">
    <source>
        <dbReference type="ARBA" id="ARBA00022679"/>
    </source>
</evidence>
<keyword evidence="9" id="KW-1133">Transmembrane helix</keyword>
<dbReference type="EMBL" id="CAKMMF010000001">
    <property type="protein sequence ID" value="CAH1189923.1"/>
    <property type="molecule type" value="Genomic_DNA"/>
</dbReference>
<dbReference type="SUPFAM" id="SSF55874">
    <property type="entry name" value="ATPase domain of HSP90 chaperone/DNA topoisomerase II/histidine kinase"/>
    <property type="match status" value="1"/>
</dbReference>
<keyword evidence="9" id="KW-0472">Membrane</keyword>
<organism evidence="12 13">
    <name type="scientific">Paenibacillus plantiphilus</name>
    <dbReference type="NCBI Taxonomy" id="2905650"/>
    <lineage>
        <taxon>Bacteria</taxon>
        <taxon>Bacillati</taxon>
        <taxon>Bacillota</taxon>
        <taxon>Bacilli</taxon>
        <taxon>Bacillales</taxon>
        <taxon>Paenibacillaceae</taxon>
        <taxon>Paenibacillus</taxon>
    </lineage>
</organism>
<feature type="transmembrane region" description="Helical" evidence="9">
    <location>
        <begin position="299"/>
        <end position="319"/>
    </location>
</feature>
<evidence type="ECO:0000259" key="11">
    <source>
        <dbReference type="Pfam" id="PF07730"/>
    </source>
</evidence>
<dbReference type="InterPro" id="IPR036890">
    <property type="entry name" value="HATPase_C_sf"/>
</dbReference>
<feature type="transmembrane region" description="Helical" evidence="9">
    <location>
        <begin position="382"/>
        <end position="402"/>
    </location>
</feature>
<sequence length="673" mass="76612">MNIQRFSPVLWCLLCLLVLGTFLPMVMLDQEHRYNGDRNSLTVLTKSWEISFGTDDPDKAQWLPLDQARERLDGYVGPVLLQRFMPDLTWDKPYLYFLLLDRFEVYLEGKSIYAFNREDSNNHINPDLVLHAVPVDPELNGKHLLIRTEWNGRPLFGHDLVLVGELDQLLYLSLVSELSFFIYALLSLIAGIIGFVLFIRRKERIYGWFALFCLSMGFLLLFSCRSLQWFLNVREIYYWKELNVPIAIWACISFYAHALRTERQRIVQVVRLAMAVYVLALVAMAAVVPQWFLNVQGNGNVIAAIVAFGVMTYSLARYSRSRRRQGGGDGKAVMQPEQLWLFRGYWTFTVSTLFYLLAYLEPGPMTYLLNAAPYLFRVIEGLLPNALFLFMICMVMTIVGRVRSVHLESERNAAELMVKNGELEQFHRNLEGLVETRTAELEKANRTLAVTLREKAETFAEMSVLEERNRIAYEMHDVVGHTLTAAIVQLEATRRLAQREGGVPEGKLDLLEELVRKGLNDIRKAVRLMTTDDEQELSLEASLRELIQYTKDTMEIALEADIVLPPGLLIGKLTKNVIYHALQEGLTNGIRHGHSRSFRFTLGMDGELLRFLLVSDGEPLGTAKPGFGLASMMERVQLLDGEMSLRSSVSDEGEPRGCELSIAIPLPSASIIE</sequence>
<dbReference type="PANTHER" id="PTHR24421">
    <property type="entry name" value="NITRATE/NITRITE SENSOR PROTEIN NARX-RELATED"/>
    <property type="match status" value="1"/>
</dbReference>
<evidence type="ECO:0000256" key="3">
    <source>
        <dbReference type="ARBA" id="ARBA00022553"/>
    </source>
</evidence>
<feature type="domain" description="Signal transduction histidine kinase subgroup 3 dimerisation and phosphoacceptor" evidence="11">
    <location>
        <begin position="467"/>
        <end position="532"/>
    </location>
</feature>
<feature type="domain" description="7TM-DISM receptor extracellular" evidence="10">
    <location>
        <begin position="178"/>
        <end position="321"/>
    </location>
</feature>
<keyword evidence="3" id="KW-0597">Phosphoprotein</keyword>
<dbReference type="Pfam" id="PF07730">
    <property type="entry name" value="HisKA_3"/>
    <property type="match status" value="1"/>
</dbReference>
<evidence type="ECO:0000259" key="10">
    <source>
        <dbReference type="Pfam" id="PF07695"/>
    </source>
</evidence>
<evidence type="ECO:0000256" key="5">
    <source>
        <dbReference type="ARBA" id="ARBA00022741"/>
    </source>
</evidence>
<dbReference type="Proteomes" id="UP000838686">
    <property type="component" value="Unassembled WGS sequence"/>
</dbReference>
<gene>
    <name evidence="12" type="ORF">PAECIP111893_00021</name>
</gene>
<dbReference type="RefSeq" id="WP_236338176.1">
    <property type="nucleotide sequence ID" value="NZ_CAKMMF010000001.1"/>
</dbReference>
<dbReference type="InterPro" id="IPR050482">
    <property type="entry name" value="Sensor_HK_TwoCompSys"/>
</dbReference>
<name>A0ABM9BLJ2_9BACL</name>
<feature type="transmembrane region" description="Helical" evidence="9">
    <location>
        <begin position="242"/>
        <end position="260"/>
    </location>
</feature>
<dbReference type="Gene3D" id="1.20.5.1930">
    <property type="match status" value="1"/>
</dbReference>
<accession>A0ABM9BLJ2</accession>
<keyword evidence="4" id="KW-0808">Transferase</keyword>
<evidence type="ECO:0000313" key="13">
    <source>
        <dbReference type="Proteomes" id="UP000838686"/>
    </source>
</evidence>
<evidence type="ECO:0000256" key="2">
    <source>
        <dbReference type="ARBA" id="ARBA00012438"/>
    </source>
</evidence>
<evidence type="ECO:0000256" key="1">
    <source>
        <dbReference type="ARBA" id="ARBA00000085"/>
    </source>
</evidence>
<dbReference type="PANTHER" id="PTHR24421:SF10">
    <property type="entry name" value="NITRATE_NITRITE SENSOR PROTEIN NARQ"/>
    <property type="match status" value="1"/>
</dbReference>
<feature type="transmembrane region" description="Helical" evidence="9">
    <location>
        <begin position="180"/>
        <end position="198"/>
    </location>
</feature>
<keyword evidence="8" id="KW-0902">Two-component regulatory system</keyword>
<evidence type="ECO:0000256" key="8">
    <source>
        <dbReference type="ARBA" id="ARBA00023012"/>
    </source>
</evidence>
<evidence type="ECO:0000256" key="6">
    <source>
        <dbReference type="ARBA" id="ARBA00022777"/>
    </source>
</evidence>